<name>A0A238H0N0_9BURK</name>
<organism evidence="1 2">
    <name type="scientific">Burkholderia singularis</name>
    <dbReference type="NCBI Taxonomy" id="1503053"/>
    <lineage>
        <taxon>Bacteria</taxon>
        <taxon>Pseudomonadati</taxon>
        <taxon>Pseudomonadota</taxon>
        <taxon>Betaproteobacteria</taxon>
        <taxon>Burkholderiales</taxon>
        <taxon>Burkholderiaceae</taxon>
        <taxon>Burkholderia</taxon>
        <taxon>pseudomallei group</taxon>
    </lineage>
</organism>
<evidence type="ECO:0000313" key="1">
    <source>
        <dbReference type="EMBL" id="SMF98811.1"/>
    </source>
</evidence>
<sequence length="49" mass="5355">MPGIERFRRLLATCETSAGAVATHVVAPIAGNRTMVDIDSYRLTIPINR</sequence>
<protein>
    <submittedName>
        <fullName evidence="1">Uncharacterized protein</fullName>
    </submittedName>
</protein>
<dbReference type="AlphaFoldDB" id="A0A238H0N0"/>
<proteinExistence type="predicted"/>
<dbReference type="EMBL" id="FXAN01000034">
    <property type="protein sequence ID" value="SMF98811.1"/>
    <property type="molecule type" value="Genomic_DNA"/>
</dbReference>
<gene>
    <name evidence="1" type="ORF">BSIN_2097</name>
</gene>
<accession>A0A238H0N0</accession>
<dbReference type="Proteomes" id="UP000198460">
    <property type="component" value="Unassembled WGS sequence"/>
</dbReference>
<reference evidence="1 2" key="1">
    <citation type="submission" date="2017-04" db="EMBL/GenBank/DDBJ databases">
        <authorList>
            <person name="Afonso C.L."/>
            <person name="Miller P.J."/>
            <person name="Scott M.A."/>
            <person name="Spackman E."/>
            <person name="Goraichik I."/>
            <person name="Dimitrov K.M."/>
            <person name="Suarez D.L."/>
            <person name="Swayne D.E."/>
        </authorList>
    </citation>
    <scope>NUCLEOTIDE SEQUENCE [LARGE SCALE GENOMIC DNA]</scope>
    <source>
        <strain evidence="1">LMG 28154</strain>
    </source>
</reference>
<evidence type="ECO:0000313" key="2">
    <source>
        <dbReference type="Proteomes" id="UP000198460"/>
    </source>
</evidence>